<feature type="transmembrane region" description="Helical" evidence="1">
    <location>
        <begin position="12"/>
        <end position="34"/>
    </location>
</feature>
<keyword evidence="1" id="KW-1133">Transmembrane helix</keyword>
<name>A0ABQ8KG61_9APHY</name>
<dbReference type="GeneID" id="71999574"/>
<gene>
    <name evidence="2" type="ORF">C8Q71DRAFT_48373</name>
</gene>
<reference evidence="2 3" key="1">
    <citation type="journal article" date="2021" name="Environ. Microbiol.">
        <title>Gene family expansions and transcriptome signatures uncover fungal adaptations to wood decay.</title>
        <authorList>
            <person name="Hage H."/>
            <person name="Miyauchi S."/>
            <person name="Viragh M."/>
            <person name="Drula E."/>
            <person name="Min B."/>
            <person name="Chaduli D."/>
            <person name="Navarro D."/>
            <person name="Favel A."/>
            <person name="Norest M."/>
            <person name="Lesage-Meessen L."/>
            <person name="Balint B."/>
            <person name="Merenyi Z."/>
            <person name="de Eugenio L."/>
            <person name="Morin E."/>
            <person name="Martinez A.T."/>
            <person name="Baldrian P."/>
            <person name="Stursova M."/>
            <person name="Martinez M.J."/>
            <person name="Novotny C."/>
            <person name="Magnuson J.K."/>
            <person name="Spatafora J.W."/>
            <person name="Maurice S."/>
            <person name="Pangilinan J."/>
            <person name="Andreopoulos W."/>
            <person name="LaButti K."/>
            <person name="Hundley H."/>
            <person name="Na H."/>
            <person name="Kuo A."/>
            <person name="Barry K."/>
            <person name="Lipzen A."/>
            <person name="Henrissat B."/>
            <person name="Riley R."/>
            <person name="Ahrendt S."/>
            <person name="Nagy L.G."/>
            <person name="Grigoriev I.V."/>
            <person name="Martin F."/>
            <person name="Rosso M.N."/>
        </authorList>
    </citation>
    <scope>NUCLEOTIDE SEQUENCE [LARGE SCALE GENOMIC DNA]</scope>
    <source>
        <strain evidence="2 3">CIRM-BRFM 1785</strain>
    </source>
</reference>
<keyword evidence="3" id="KW-1185">Reference proteome</keyword>
<dbReference type="RefSeq" id="XP_047778810.1">
    <property type="nucleotide sequence ID" value="XM_047918842.1"/>
</dbReference>
<dbReference type="Proteomes" id="UP000814176">
    <property type="component" value="Unassembled WGS sequence"/>
</dbReference>
<accession>A0ABQ8KG61</accession>
<sequence>MHWLFLVGKVVICIIAAPFLAGLRLVLFCIIAALLAGLRLVLWFLGFSSAGPVAGSTAARIQARIGNVRAGSWFAGAQAPLQWPRQCLGYGWDSFKASCNRGVEDAWERYRMLCCRNIEWLCSLLVMR</sequence>
<evidence type="ECO:0000313" key="2">
    <source>
        <dbReference type="EMBL" id="KAH9836572.1"/>
    </source>
</evidence>
<protein>
    <submittedName>
        <fullName evidence="2">Uncharacterized protein</fullName>
    </submittedName>
</protein>
<dbReference type="Gene3D" id="6.10.110.10">
    <property type="match status" value="1"/>
</dbReference>
<comment type="caution">
    <text evidence="2">The sequence shown here is derived from an EMBL/GenBank/DDBJ whole genome shotgun (WGS) entry which is preliminary data.</text>
</comment>
<keyword evidence="1" id="KW-0472">Membrane</keyword>
<evidence type="ECO:0000256" key="1">
    <source>
        <dbReference type="SAM" id="Phobius"/>
    </source>
</evidence>
<keyword evidence="1" id="KW-0812">Transmembrane</keyword>
<organism evidence="2 3">
    <name type="scientific">Rhodofomes roseus</name>
    <dbReference type="NCBI Taxonomy" id="34475"/>
    <lineage>
        <taxon>Eukaryota</taxon>
        <taxon>Fungi</taxon>
        <taxon>Dikarya</taxon>
        <taxon>Basidiomycota</taxon>
        <taxon>Agaricomycotina</taxon>
        <taxon>Agaricomycetes</taxon>
        <taxon>Polyporales</taxon>
        <taxon>Rhodofomes</taxon>
    </lineage>
</organism>
<proteinExistence type="predicted"/>
<dbReference type="EMBL" id="JADCUA010000010">
    <property type="protein sequence ID" value="KAH9836572.1"/>
    <property type="molecule type" value="Genomic_DNA"/>
</dbReference>
<evidence type="ECO:0000313" key="3">
    <source>
        <dbReference type="Proteomes" id="UP000814176"/>
    </source>
</evidence>
<dbReference type="InterPro" id="IPR038213">
    <property type="entry name" value="IFI6/IFI27-like_sf"/>
</dbReference>